<evidence type="ECO:0000313" key="2">
    <source>
        <dbReference type="Proteomes" id="UP000500857"/>
    </source>
</evidence>
<keyword evidence="2" id="KW-1185">Reference proteome</keyword>
<protein>
    <recommendedName>
        <fullName evidence="3">DUF4276 family protein</fullName>
    </recommendedName>
</protein>
<dbReference type="AlphaFoldDB" id="A0A6H1TTG1"/>
<dbReference type="RefSeq" id="WP_168568055.1">
    <property type="nucleotide sequence ID" value="NZ_CP051167.1"/>
</dbReference>
<gene>
    <name evidence="1" type="ORF">HCG48_04290</name>
</gene>
<name>A0A6H1TTG1_9CYAN</name>
<dbReference type="Proteomes" id="UP000500857">
    <property type="component" value="Chromosome"/>
</dbReference>
<organism evidence="1 2">
    <name type="scientific">Oxynema aestuarii AP17</name>
    <dbReference type="NCBI Taxonomy" id="2064643"/>
    <lineage>
        <taxon>Bacteria</taxon>
        <taxon>Bacillati</taxon>
        <taxon>Cyanobacteriota</taxon>
        <taxon>Cyanophyceae</taxon>
        <taxon>Oscillatoriophycideae</taxon>
        <taxon>Oscillatoriales</taxon>
        <taxon>Oscillatoriaceae</taxon>
        <taxon>Oxynema</taxon>
        <taxon>Oxynema aestuarii</taxon>
    </lineage>
</organism>
<dbReference type="EMBL" id="CP051167">
    <property type="protein sequence ID" value="QIZ69898.1"/>
    <property type="molecule type" value="Genomic_DNA"/>
</dbReference>
<proteinExistence type="predicted"/>
<evidence type="ECO:0008006" key="3">
    <source>
        <dbReference type="Google" id="ProtNLM"/>
    </source>
</evidence>
<evidence type="ECO:0000313" key="1">
    <source>
        <dbReference type="EMBL" id="QIZ69898.1"/>
    </source>
</evidence>
<reference evidence="1 2" key="1">
    <citation type="submission" date="2020-04" db="EMBL/GenBank/DDBJ databases">
        <authorList>
            <person name="Basu S."/>
            <person name="Maruthanayagam V."/>
            <person name="Chakraborty S."/>
            <person name="Pramanik A."/>
            <person name="Mukherjee J."/>
            <person name="Brink B."/>
        </authorList>
    </citation>
    <scope>NUCLEOTIDE SEQUENCE [LARGE SCALE GENOMIC DNA]</scope>
    <source>
        <strain evidence="1 2">AP17</strain>
    </source>
</reference>
<sequence>MVIWLFAGGGPPEYSGLVKLLQKTFRNYHFDRQLPQLVKPIGKPNRNVPMVRSTTGKALLKSISEQLSFLLERHSLEERLAKNTLCDAILIIDDLDCRRWNGEICNLVDSPGFKEIRNYYVRRVRESLDEAMQNLDENIQNRLSESGFKPKIIIGFASPEIESWIIADWGNCKHRDFPKHQWLRMRNWLRDEARVDFEAPEIYGGFNEETGVCQFKISEKIVEASIQAQTIENDGELCEYNKRQHSSELLENISMNRIQGNCPIFRLMYRCLQNLE</sequence>
<accession>A0A6H1TTG1</accession>
<dbReference type="KEGG" id="oxy:HCG48_04290"/>